<proteinExistence type="predicted"/>
<keyword evidence="2" id="KW-1185">Reference proteome</keyword>
<evidence type="ECO:0000313" key="2">
    <source>
        <dbReference type="Proteomes" id="UP000320095"/>
    </source>
</evidence>
<comment type="caution">
    <text evidence="1">The sequence shown here is derived from an EMBL/GenBank/DDBJ whole genome shotgun (WGS) entry which is preliminary data.</text>
</comment>
<sequence>MAELEAKPELDQRERQRYADLQALRGREMQDRYRTEFQKETYRAEVQRNIWEGQLALAGEDPRG</sequence>
<accession>A0A502EHY2</accession>
<organism evidence="1 2">
    <name type="scientific">Mycolicibacterium hodleri</name>
    <dbReference type="NCBI Taxonomy" id="49897"/>
    <lineage>
        <taxon>Bacteria</taxon>
        <taxon>Bacillati</taxon>
        <taxon>Actinomycetota</taxon>
        <taxon>Actinomycetes</taxon>
        <taxon>Mycobacteriales</taxon>
        <taxon>Mycobacteriaceae</taxon>
        <taxon>Mycolicibacterium</taxon>
    </lineage>
</organism>
<protein>
    <submittedName>
        <fullName evidence="1">Uncharacterized protein</fullName>
    </submittedName>
</protein>
<dbReference type="Proteomes" id="UP000320095">
    <property type="component" value="Unassembled WGS sequence"/>
</dbReference>
<dbReference type="EMBL" id="RCZG01000001">
    <property type="protein sequence ID" value="TPG37087.1"/>
    <property type="molecule type" value="Genomic_DNA"/>
</dbReference>
<dbReference type="AlphaFoldDB" id="A0A502EHY2"/>
<evidence type="ECO:0000313" key="1">
    <source>
        <dbReference type="EMBL" id="TPG37087.1"/>
    </source>
</evidence>
<gene>
    <name evidence="1" type="ORF">EAH80_04305</name>
</gene>
<reference evidence="1 2" key="1">
    <citation type="journal article" date="2019" name="Environ. Microbiol.">
        <title>Species interactions and distinct microbial communities in high Arctic permafrost affected cryosols are associated with the CH4 and CO2 gas fluxes.</title>
        <authorList>
            <person name="Altshuler I."/>
            <person name="Hamel J."/>
            <person name="Turney S."/>
            <person name="Magnuson E."/>
            <person name="Levesque R."/>
            <person name="Greer C."/>
            <person name="Whyte L.G."/>
        </authorList>
    </citation>
    <scope>NUCLEOTIDE SEQUENCE [LARGE SCALE GENOMIC DNA]</scope>
    <source>
        <strain evidence="1 2">S5.20</strain>
    </source>
</reference>
<name>A0A502EHY2_9MYCO</name>